<dbReference type="Proteomes" id="UP000664109">
    <property type="component" value="Unassembled WGS sequence"/>
</dbReference>
<protein>
    <recommendedName>
        <fullName evidence="3">Mobile element protein</fullName>
    </recommendedName>
</protein>
<evidence type="ECO:0008006" key="3">
    <source>
        <dbReference type="Google" id="ProtNLM"/>
    </source>
</evidence>
<organism evidence="1 2">
    <name type="scientific">Streptomyces zhihengii</name>
    <dbReference type="NCBI Taxonomy" id="1818004"/>
    <lineage>
        <taxon>Bacteria</taxon>
        <taxon>Bacillati</taxon>
        <taxon>Actinomycetota</taxon>
        <taxon>Actinomycetes</taxon>
        <taxon>Kitasatosporales</taxon>
        <taxon>Streptomycetaceae</taxon>
        <taxon>Streptomyces</taxon>
    </lineage>
</organism>
<accession>A0ABS2UUA0</accession>
<comment type="caution">
    <text evidence="1">The sequence shown here is derived from an EMBL/GenBank/DDBJ whole genome shotgun (WGS) entry which is preliminary data.</text>
</comment>
<evidence type="ECO:0000313" key="2">
    <source>
        <dbReference type="Proteomes" id="UP000664109"/>
    </source>
</evidence>
<dbReference type="EMBL" id="JAFEJA010000001">
    <property type="protein sequence ID" value="MBM9621025.1"/>
    <property type="molecule type" value="Genomic_DNA"/>
</dbReference>
<sequence length="183" mass="19964">MALEAFASVDDLEARTLRDLTDVERQHAPRLLADASNLIRMTAGYQQISRVVDDTVLLRGSGTHVLVLPQRPVAGVASVAGLTTAQWQWDGGEKLTRLDGRCWTGPVTLTYTHGYLPEETAYQVAATVACDSVKRLFLNPDMLRQRSIDDYAETLTDARATLLAGEEDTIRTAFAVASWGVSG</sequence>
<evidence type="ECO:0000313" key="1">
    <source>
        <dbReference type="EMBL" id="MBM9621025.1"/>
    </source>
</evidence>
<gene>
    <name evidence="1" type="ORF">JE024_20230</name>
</gene>
<reference evidence="1 2" key="1">
    <citation type="journal article" date="2016" name="Arch. Microbiol.">
        <title>Streptomyces zhihengii sp. nov., isolated from rhizospheric soil of Psammosilene tunicoides.</title>
        <authorList>
            <person name="Huang M.J."/>
            <person name="Fei J.J."/>
            <person name="Salam N."/>
            <person name="Kim C.J."/>
            <person name="Hozzein W.N."/>
            <person name="Xiao M."/>
            <person name="Huang H.Q."/>
            <person name="Li W.J."/>
        </authorList>
    </citation>
    <scope>NUCLEOTIDE SEQUENCE [LARGE SCALE GENOMIC DNA]</scope>
    <source>
        <strain evidence="1 2">YIM T102</strain>
    </source>
</reference>
<name>A0ABS2UUA0_9ACTN</name>
<keyword evidence="2" id="KW-1185">Reference proteome</keyword>
<dbReference type="RefSeq" id="WP_205374932.1">
    <property type="nucleotide sequence ID" value="NZ_JAFEJA010000001.1"/>
</dbReference>
<proteinExistence type="predicted"/>